<gene>
    <name evidence="4" type="ORF">L203_104386</name>
</gene>
<dbReference type="PANTHER" id="PTHR14464:SF4">
    <property type="entry name" value="EXONUCLEASE V"/>
    <property type="match status" value="1"/>
</dbReference>
<dbReference type="AlphaFoldDB" id="A0AAJ8M1J4"/>
<sequence length="766" mass="85990">MDSLAEGHKGQDSPYTSRLPSVPTIDSSTTVEGDDYGFEKDLVLNEELERVLDEVEKQHETRQEDVKAEKGMPIRTESVKDIEDMVEKSTLKNEFNGELDNSLSPLLRFRKSGTLSVSDLVSPIWCEVQYDYRLRTFPSLPIDQRPNAITAATGKQISVDKFRTESKEKLMKRGNKIHKRLEKEIYPNEVTVNAITREDVWGLRLLNMFSSIEALLTLGKCREFQVVGFIHGIMVLGIIDEITRVPVSSSSAPEQSASAQMSVNDPQQMSLGSFFSPTQLSPAESQSSKATKPQRQSRTHRIFISDSKTRAIDFVPREEDSLTGRLQIMIYKELLDSILLASCDQTCLGDQPKESRADSFSILPSQLTDTFTWPKLFSHLSLSLSEPFSAQFLEDSKTVIQSNRLRHNANQARCLEDYVQIWHRYVADIGLGVPTSANDLIKASSSKNTKTMRKFRDRNEKEEWSNLGRTEDKLELIYRRARGRMNKGVQTSSKQHKKVRRGGQFKKSTVEKNDQEVDIPSTGYMVDNGQLDQLNTALPAPQRNEAKRLSVLEVVENSLISEAPVSSAPEELATVSLQQNLSSSSSLSLSFSFSEHEHDKIPVFVPKHPRAEGGSEEEDGSSVASDSESSTQATGIGMDEGKSKDTTAAPKDITMTSAVTRVPSQLNPSAPTTSIQTEDRKAVVTFGNKLPAGTIIGRYTFLHSQSLLATHLQDILQFWMGKRPPRGVEIHQARRCGWCEFEEECEWRLMKIDELWKAKTNRKTTT</sequence>
<comment type="similarity">
    <text evidence="1">Belongs to the EXO5 family.</text>
</comment>
<feature type="region of interest" description="Disordered" evidence="3">
    <location>
        <begin position="1"/>
        <end position="34"/>
    </location>
</feature>
<evidence type="ECO:0000313" key="4">
    <source>
        <dbReference type="EMBL" id="WVN89170.1"/>
    </source>
</evidence>
<evidence type="ECO:0000256" key="2">
    <source>
        <dbReference type="SAM" id="Coils"/>
    </source>
</evidence>
<dbReference type="EMBL" id="CP143788">
    <property type="protein sequence ID" value="WVN89170.1"/>
    <property type="molecule type" value="Genomic_DNA"/>
</dbReference>
<evidence type="ECO:0000256" key="1">
    <source>
        <dbReference type="ARBA" id="ARBA00009797"/>
    </source>
</evidence>
<feature type="compositionally biased region" description="Basic and acidic residues" evidence="3">
    <location>
        <begin position="1"/>
        <end position="11"/>
    </location>
</feature>
<feature type="compositionally biased region" description="Basic residues" evidence="3">
    <location>
        <begin position="494"/>
        <end position="504"/>
    </location>
</feature>
<protein>
    <recommendedName>
        <fullName evidence="6">Exonuclease V</fullName>
    </recommendedName>
</protein>
<evidence type="ECO:0000256" key="3">
    <source>
        <dbReference type="SAM" id="MobiDB-lite"/>
    </source>
</evidence>
<keyword evidence="2" id="KW-0175">Coiled coil</keyword>
<feature type="coiled-coil region" evidence="2">
    <location>
        <begin position="38"/>
        <end position="65"/>
    </location>
</feature>
<feature type="region of interest" description="Disordered" evidence="3">
    <location>
        <begin position="486"/>
        <end position="514"/>
    </location>
</feature>
<dbReference type="GO" id="GO:0005634">
    <property type="term" value="C:nucleus"/>
    <property type="evidence" value="ECO:0007669"/>
    <property type="project" value="TreeGrafter"/>
</dbReference>
<dbReference type="Proteomes" id="UP000094043">
    <property type="component" value="Chromosome 5"/>
</dbReference>
<name>A0AAJ8M1J4_9TREE</name>
<proteinExistence type="inferred from homology"/>
<evidence type="ECO:0000313" key="5">
    <source>
        <dbReference type="Proteomes" id="UP000094043"/>
    </source>
</evidence>
<reference evidence="4" key="2">
    <citation type="journal article" date="2022" name="Elife">
        <title>Obligate sexual reproduction of a homothallic fungus closely related to the Cryptococcus pathogenic species complex.</title>
        <authorList>
            <person name="Passer A.R."/>
            <person name="Clancey S.A."/>
            <person name="Shea T."/>
            <person name="David-Palma M."/>
            <person name="Averette A.F."/>
            <person name="Boekhout T."/>
            <person name="Porcel B.M."/>
            <person name="Nowrousian M."/>
            <person name="Cuomo C.A."/>
            <person name="Sun S."/>
            <person name="Heitman J."/>
            <person name="Coelho M.A."/>
        </authorList>
    </citation>
    <scope>NUCLEOTIDE SEQUENCE</scope>
    <source>
        <strain evidence="4">CBS 7841</strain>
    </source>
</reference>
<feature type="compositionally biased region" description="Polar residues" evidence="3">
    <location>
        <begin position="654"/>
        <end position="676"/>
    </location>
</feature>
<dbReference type="RefSeq" id="XP_066069870.1">
    <property type="nucleotide sequence ID" value="XM_066213773.1"/>
</dbReference>
<dbReference type="GeneID" id="91088596"/>
<dbReference type="Pfam" id="PF09810">
    <property type="entry name" value="Exo5"/>
    <property type="match status" value="2"/>
</dbReference>
<dbReference type="GO" id="GO:0036297">
    <property type="term" value="P:interstrand cross-link repair"/>
    <property type="evidence" value="ECO:0007669"/>
    <property type="project" value="TreeGrafter"/>
</dbReference>
<accession>A0AAJ8M1J4</accession>
<dbReference type="InterPro" id="IPR019190">
    <property type="entry name" value="EXOV"/>
</dbReference>
<feature type="compositionally biased region" description="Polar residues" evidence="3">
    <location>
        <begin position="274"/>
        <end position="294"/>
    </location>
</feature>
<evidence type="ECO:0008006" key="6">
    <source>
        <dbReference type="Google" id="ProtNLM"/>
    </source>
</evidence>
<dbReference type="PANTHER" id="PTHR14464">
    <property type="entry name" value="EXONUCLEASE V"/>
    <property type="match status" value="1"/>
</dbReference>
<feature type="compositionally biased region" description="Polar residues" evidence="3">
    <location>
        <begin position="13"/>
        <end position="31"/>
    </location>
</feature>
<organism evidence="4 5">
    <name type="scientific">Cryptococcus depauperatus CBS 7841</name>
    <dbReference type="NCBI Taxonomy" id="1295531"/>
    <lineage>
        <taxon>Eukaryota</taxon>
        <taxon>Fungi</taxon>
        <taxon>Dikarya</taxon>
        <taxon>Basidiomycota</taxon>
        <taxon>Agaricomycotina</taxon>
        <taxon>Tremellomycetes</taxon>
        <taxon>Tremellales</taxon>
        <taxon>Cryptococcaceae</taxon>
        <taxon>Cryptococcus</taxon>
    </lineage>
</organism>
<keyword evidence="5" id="KW-1185">Reference proteome</keyword>
<feature type="region of interest" description="Disordered" evidence="3">
    <location>
        <begin position="600"/>
        <end position="676"/>
    </location>
</feature>
<dbReference type="GO" id="GO:0005739">
    <property type="term" value="C:mitochondrion"/>
    <property type="evidence" value="ECO:0007669"/>
    <property type="project" value="TreeGrafter"/>
</dbReference>
<dbReference type="KEGG" id="cdep:91088596"/>
<feature type="compositionally biased region" description="Low complexity" evidence="3">
    <location>
        <begin position="621"/>
        <end position="630"/>
    </location>
</feature>
<reference evidence="4" key="3">
    <citation type="submission" date="2024-01" db="EMBL/GenBank/DDBJ databases">
        <authorList>
            <person name="Coelho M.A."/>
            <person name="David-Palma M."/>
            <person name="Shea T."/>
            <person name="Sun S."/>
            <person name="Cuomo C.A."/>
            <person name="Heitman J."/>
        </authorList>
    </citation>
    <scope>NUCLEOTIDE SEQUENCE</scope>
    <source>
        <strain evidence="4">CBS 7841</strain>
    </source>
</reference>
<feature type="region of interest" description="Disordered" evidence="3">
    <location>
        <begin position="274"/>
        <end position="300"/>
    </location>
</feature>
<dbReference type="GO" id="GO:0045145">
    <property type="term" value="F:single-stranded DNA 5'-3' DNA exonuclease activity"/>
    <property type="evidence" value="ECO:0007669"/>
    <property type="project" value="InterPro"/>
</dbReference>
<reference evidence="4" key="1">
    <citation type="submission" date="2016-06" db="EMBL/GenBank/DDBJ databases">
        <authorList>
            <person name="Cuomo C."/>
            <person name="Litvintseva A."/>
            <person name="Heitman J."/>
            <person name="Chen Y."/>
            <person name="Sun S."/>
            <person name="Springer D."/>
            <person name="Dromer F."/>
            <person name="Young S."/>
            <person name="Zeng Q."/>
            <person name="Chapman S."/>
            <person name="Gujja S."/>
            <person name="Saif S."/>
            <person name="Birren B."/>
        </authorList>
    </citation>
    <scope>NUCLEOTIDE SEQUENCE</scope>
    <source>
        <strain evidence="4">CBS 7841</strain>
    </source>
</reference>